<proteinExistence type="inferred from homology"/>
<dbReference type="RefSeq" id="XP_005764513.1">
    <property type="nucleotide sequence ID" value="XM_005764456.1"/>
</dbReference>
<feature type="region of interest" description="Disordered" evidence="4">
    <location>
        <begin position="284"/>
        <end position="305"/>
    </location>
</feature>
<evidence type="ECO:0000259" key="6">
    <source>
        <dbReference type="Pfam" id="PF22916"/>
    </source>
</evidence>
<evidence type="ECO:0000256" key="1">
    <source>
        <dbReference type="ARBA" id="ARBA00004604"/>
    </source>
</evidence>
<dbReference type="STRING" id="2903.R1DTM5"/>
<dbReference type="HOGENOM" id="CLU_480162_0_0_1"/>
<reference evidence="7" key="2">
    <citation type="submission" date="2024-10" db="UniProtKB">
        <authorList>
            <consortium name="EnsemblProtists"/>
        </authorList>
    </citation>
    <scope>IDENTIFICATION</scope>
</reference>
<sequence length="568" mass="61188">MARRRSRKRHNSSGQQDRAVKRPAAAGLASASAMQKLRGYLSTAASTGSAMRREADLEDDDLLDEGEDANSEDGTEVGEESGGDKVKVSAADWRSAAYSRHFDASWDEAKLDAAQASLRGSEAALRGVGRVEVTAPPDRPPVPEQPAGASDDEALAAAGVLPPLRRSYAAAVAEHGGKLAATGRSVLHAASSYRDVYLPCAAPASYGDEGGGLMRALALHTLQHVLVVTRQRLRAAQKGTSPADQGFTRPTVLVLLPFRSHALAFVKALLELLPDAIEQATEPPGPLPLRLNLRPTTPPSGPTGNTDDCFRCGLRLSRKSAKLYAAFYKADLVVASPLGLRLGVGGAGEARADSDWLSSIEVLLLLHADVFLMQNWAHVARVLSLLNATPSETRDTDFSRVRPYALDGLSGRLRQTLLLAAHEAPELRALAMRSCRNASGRVAALPEHGVGCLSAVPSGTRQLFLLRDEDVPFVGLSEYSEPPDVARARELEGLLVYTERAHFFRRHLLKGDAQLAFYGLPSYAHFYPELAQMLCAAPKYDLQPLRRLVGDARAARMVADRETSFLFQ</sequence>
<dbReference type="GeneID" id="17258284"/>
<dbReference type="GO" id="GO:0032040">
    <property type="term" value="C:small-subunit processome"/>
    <property type="evidence" value="ECO:0007669"/>
    <property type="project" value="TreeGrafter"/>
</dbReference>
<dbReference type="KEGG" id="ehx:EMIHUDRAFT_213844"/>
<evidence type="ECO:0000256" key="2">
    <source>
        <dbReference type="ARBA" id="ARBA00009223"/>
    </source>
</evidence>
<protein>
    <recommendedName>
        <fullName evidence="9">U3 small nucleolar RNA-associated protein 25</fullName>
    </recommendedName>
</protein>
<dbReference type="GO" id="GO:0000462">
    <property type="term" value="P:maturation of SSU-rRNA from tricistronic rRNA transcript (SSU-rRNA, 5.8S rRNA, LSU-rRNA)"/>
    <property type="evidence" value="ECO:0007669"/>
    <property type="project" value="TreeGrafter"/>
</dbReference>
<dbReference type="InterPro" id="IPR053940">
    <property type="entry name" value="UTP25_NTPase-like"/>
</dbReference>
<evidence type="ECO:0000259" key="5">
    <source>
        <dbReference type="Pfam" id="PF06862"/>
    </source>
</evidence>
<name>A0A0D3ILE9_EMIH1</name>
<evidence type="ECO:0000313" key="8">
    <source>
        <dbReference type="Proteomes" id="UP000013827"/>
    </source>
</evidence>
<reference evidence="8" key="1">
    <citation type="journal article" date="2013" name="Nature">
        <title>Pan genome of the phytoplankton Emiliania underpins its global distribution.</title>
        <authorList>
            <person name="Read B.A."/>
            <person name="Kegel J."/>
            <person name="Klute M.J."/>
            <person name="Kuo A."/>
            <person name="Lefebvre S.C."/>
            <person name="Maumus F."/>
            <person name="Mayer C."/>
            <person name="Miller J."/>
            <person name="Monier A."/>
            <person name="Salamov A."/>
            <person name="Young J."/>
            <person name="Aguilar M."/>
            <person name="Claverie J.M."/>
            <person name="Frickenhaus S."/>
            <person name="Gonzalez K."/>
            <person name="Herman E.K."/>
            <person name="Lin Y.C."/>
            <person name="Napier J."/>
            <person name="Ogata H."/>
            <person name="Sarno A.F."/>
            <person name="Shmutz J."/>
            <person name="Schroeder D."/>
            <person name="de Vargas C."/>
            <person name="Verret F."/>
            <person name="von Dassow P."/>
            <person name="Valentin K."/>
            <person name="Van de Peer Y."/>
            <person name="Wheeler G."/>
            <person name="Dacks J.B."/>
            <person name="Delwiche C.F."/>
            <person name="Dyhrman S.T."/>
            <person name="Glockner G."/>
            <person name="John U."/>
            <person name="Richards T."/>
            <person name="Worden A.Z."/>
            <person name="Zhang X."/>
            <person name="Grigoriev I.V."/>
            <person name="Allen A.E."/>
            <person name="Bidle K."/>
            <person name="Borodovsky M."/>
            <person name="Bowler C."/>
            <person name="Brownlee C."/>
            <person name="Cock J.M."/>
            <person name="Elias M."/>
            <person name="Gladyshev V.N."/>
            <person name="Groth M."/>
            <person name="Guda C."/>
            <person name="Hadaegh A."/>
            <person name="Iglesias-Rodriguez M.D."/>
            <person name="Jenkins J."/>
            <person name="Jones B.M."/>
            <person name="Lawson T."/>
            <person name="Leese F."/>
            <person name="Lindquist E."/>
            <person name="Lobanov A."/>
            <person name="Lomsadze A."/>
            <person name="Malik S.B."/>
            <person name="Marsh M.E."/>
            <person name="Mackinder L."/>
            <person name="Mock T."/>
            <person name="Mueller-Roeber B."/>
            <person name="Pagarete A."/>
            <person name="Parker M."/>
            <person name="Probert I."/>
            <person name="Quesneville H."/>
            <person name="Raines C."/>
            <person name="Rensing S.A."/>
            <person name="Riano-Pachon D.M."/>
            <person name="Richier S."/>
            <person name="Rokitta S."/>
            <person name="Shiraiwa Y."/>
            <person name="Soanes D.M."/>
            <person name="van der Giezen M."/>
            <person name="Wahlund T.M."/>
            <person name="Williams B."/>
            <person name="Wilson W."/>
            <person name="Wolfe G."/>
            <person name="Wurch L.L."/>
        </authorList>
    </citation>
    <scope>NUCLEOTIDE SEQUENCE</scope>
</reference>
<evidence type="ECO:0008006" key="9">
    <source>
        <dbReference type="Google" id="ProtNLM"/>
    </source>
</evidence>
<dbReference type="PANTHER" id="PTHR12933:SF0">
    <property type="entry name" value="U3 SMALL NUCLEOLAR RNA-ASSOCIATED PROTEIN 25 HOMOLOG"/>
    <property type="match status" value="1"/>
</dbReference>
<dbReference type="PANTHER" id="PTHR12933">
    <property type="entry name" value="ORF PROTEIN-RELATED"/>
    <property type="match status" value="1"/>
</dbReference>
<evidence type="ECO:0000313" key="7">
    <source>
        <dbReference type="EnsemblProtists" id="EOD12084"/>
    </source>
</evidence>
<keyword evidence="8" id="KW-1185">Reference proteome</keyword>
<feature type="region of interest" description="Disordered" evidence="4">
    <location>
        <begin position="1"/>
        <end position="27"/>
    </location>
</feature>
<feature type="compositionally biased region" description="Acidic residues" evidence="4">
    <location>
        <begin position="56"/>
        <end position="81"/>
    </location>
</feature>
<dbReference type="Pfam" id="PF06862">
    <property type="entry name" value="Utp25_C"/>
    <property type="match status" value="1"/>
</dbReference>
<dbReference type="InterPro" id="IPR010678">
    <property type="entry name" value="UTP25"/>
</dbReference>
<feature type="domain" description="UTP25 NTP hydrolase-like" evidence="6">
    <location>
        <begin position="303"/>
        <end position="442"/>
    </location>
</feature>
<dbReference type="Proteomes" id="UP000013827">
    <property type="component" value="Unassembled WGS sequence"/>
</dbReference>
<dbReference type="PaxDb" id="2903-EOD12084"/>
<dbReference type="EnsemblProtists" id="EOD12084">
    <property type="protein sequence ID" value="EOD12084"/>
    <property type="gene ID" value="EMIHUDRAFT_213844"/>
</dbReference>
<evidence type="ECO:0000256" key="3">
    <source>
        <dbReference type="ARBA" id="ARBA00023242"/>
    </source>
</evidence>
<dbReference type="Pfam" id="PF22916">
    <property type="entry name" value="UTP25_NTPase-like"/>
    <property type="match status" value="2"/>
</dbReference>
<dbReference type="AlphaFoldDB" id="A0A0D3ILE9"/>
<organism evidence="7 8">
    <name type="scientific">Emiliania huxleyi (strain CCMP1516)</name>
    <dbReference type="NCBI Taxonomy" id="280463"/>
    <lineage>
        <taxon>Eukaryota</taxon>
        <taxon>Haptista</taxon>
        <taxon>Haptophyta</taxon>
        <taxon>Prymnesiophyceae</taxon>
        <taxon>Isochrysidales</taxon>
        <taxon>Noelaerhabdaceae</taxon>
        <taxon>Emiliania</taxon>
    </lineage>
</organism>
<dbReference type="GO" id="GO:0034511">
    <property type="term" value="F:U3 snoRNA binding"/>
    <property type="evidence" value="ECO:0007669"/>
    <property type="project" value="InterPro"/>
</dbReference>
<comment type="similarity">
    <text evidence="2">Belongs to the UTP25 family.</text>
</comment>
<keyword evidence="3" id="KW-0539">Nucleus</keyword>
<feature type="region of interest" description="Disordered" evidence="4">
    <location>
        <begin position="43"/>
        <end position="88"/>
    </location>
</feature>
<dbReference type="InterPro" id="IPR053939">
    <property type="entry name" value="UTP25_C"/>
</dbReference>
<accession>A0A0D3ILE9</accession>
<evidence type="ECO:0000256" key="4">
    <source>
        <dbReference type="SAM" id="MobiDB-lite"/>
    </source>
</evidence>
<feature type="domain" description="UTP25 NTP hydrolase-like" evidence="6">
    <location>
        <begin position="194"/>
        <end position="276"/>
    </location>
</feature>
<comment type="subcellular location">
    <subcellularLocation>
        <location evidence="1">Nucleus</location>
        <location evidence="1">Nucleolus</location>
    </subcellularLocation>
</comment>
<feature type="domain" description="UTP25 C-terminal" evidence="5">
    <location>
        <begin position="466"/>
        <end position="567"/>
    </location>
</feature>
<dbReference type="eggNOG" id="KOG2340">
    <property type="taxonomic scope" value="Eukaryota"/>
</dbReference>
<feature type="compositionally biased region" description="Basic residues" evidence="4">
    <location>
        <begin position="1"/>
        <end position="11"/>
    </location>
</feature>
<dbReference type="GO" id="GO:0019843">
    <property type="term" value="F:rRNA binding"/>
    <property type="evidence" value="ECO:0007669"/>
    <property type="project" value="TreeGrafter"/>
</dbReference>